<accession>A0R1G9</accession>
<dbReference type="PATRIC" id="fig|246196.57.peg.4718"/>
<sequence>MLDVDVCSAIDGTDRTARRGAPHRQSCFSVVRSGFPIVPGEPLPVRGSATGPRVIGCYRSNGCYCQSV</sequence>
<protein>
    <submittedName>
        <fullName evidence="1">Uncharacterized protein</fullName>
    </submittedName>
</protein>
<dbReference type="KEGG" id="msb:LJ00_23495"/>
<dbReference type="STRING" id="246196.MSMEG_4749"/>
<gene>
    <name evidence="1" type="ordered locus">MSMEG_4749</name>
</gene>
<evidence type="ECO:0000313" key="1">
    <source>
        <dbReference type="EMBL" id="ABK70736.1"/>
    </source>
</evidence>
<dbReference type="EMBL" id="CP000480">
    <property type="protein sequence ID" value="ABK70736.1"/>
    <property type="molecule type" value="Genomic_DNA"/>
</dbReference>
<keyword evidence="2" id="KW-1185">Reference proteome</keyword>
<reference evidence="1 2" key="1">
    <citation type="submission" date="2006-10" db="EMBL/GenBank/DDBJ databases">
        <authorList>
            <person name="Fleischmann R.D."/>
            <person name="Dodson R.J."/>
            <person name="Haft D.H."/>
            <person name="Merkel J.S."/>
            <person name="Nelson W.C."/>
            <person name="Fraser C.M."/>
        </authorList>
    </citation>
    <scope>NUCLEOTIDE SEQUENCE [LARGE SCALE GENOMIC DNA]</scope>
    <source>
        <strain evidence="2">ATCC 700084 / mc(2)155</strain>
    </source>
</reference>
<dbReference type="Proteomes" id="UP000000757">
    <property type="component" value="Chromosome"/>
</dbReference>
<dbReference type="AlphaFoldDB" id="A0R1G9"/>
<name>A0R1G9_MYCS2</name>
<organism evidence="1 2">
    <name type="scientific">Mycolicibacterium smegmatis (strain ATCC 700084 / mc(2)155)</name>
    <name type="common">Mycobacterium smegmatis</name>
    <dbReference type="NCBI Taxonomy" id="246196"/>
    <lineage>
        <taxon>Bacteria</taxon>
        <taxon>Bacillati</taxon>
        <taxon>Actinomycetota</taxon>
        <taxon>Actinomycetes</taxon>
        <taxon>Mycobacteriales</taxon>
        <taxon>Mycobacteriaceae</taxon>
        <taxon>Mycolicibacterium</taxon>
    </lineage>
</organism>
<proteinExistence type="predicted"/>
<evidence type="ECO:0000313" key="2">
    <source>
        <dbReference type="Proteomes" id="UP000000757"/>
    </source>
</evidence>
<dbReference type="KEGG" id="msm:MSMEG_4749"/>